<dbReference type="PROSITE" id="PS50893">
    <property type="entry name" value="ABC_TRANSPORTER_2"/>
    <property type="match status" value="1"/>
</dbReference>
<keyword evidence="8" id="KW-0408">Iron</keyword>
<dbReference type="Gene3D" id="3.40.50.300">
    <property type="entry name" value="P-loop containing nucleotide triphosphate hydrolases"/>
    <property type="match status" value="1"/>
</dbReference>
<evidence type="ECO:0000256" key="1">
    <source>
        <dbReference type="ARBA" id="ARBA00004202"/>
    </source>
</evidence>
<keyword evidence="2" id="KW-0813">Transport</keyword>
<dbReference type="PANTHER" id="PTHR42771:SF7">
    <property type="entry name" value="ABC-TYPE COBALAMIN_FE3+-SIDEROPHORES TRANSPORT SYSTEM, ATPASE COMPONENT"/>
    <property type="match status" value="1"/>
</dbReference>
<proteinExistence type="predicted"/>
<feature type="domain" description="ABC transporter" evidence="11">
    <location>
        <begin position="4"/>
        <end position="247"/>
    </location>
</feature>
<dbReference type="GO" id="GO:0006826">
    <property type="term" value="P:iron ion transport"/>
    <property type="evidence" value="ECO:0007669"/>
    <property type="project" value="UniProtKB-KW"/>
</dbReference>
<evidence type="ECO:0000313" key="12">
    <source>
        <dbReference type="EMBL" id="VWB06247.1"/>
    </source>
</evidence>
<keyword evidence="5" id="KW-0997">Cell inner membrane</keyword>
<dbReference type="RefSeq" id="WP_174966848.1">
    <property type="nucleotide sequence ID" value="NZ_CABVPU010000001.1"/>
</dbReference>
<evidence type="ECO:0000256" key="9">
    <source>
        <dbReference type="ARBA" id="ARBA00023065"/>
    </source>
</evidence>
<evidence type="ECO:0000256" key="7">
    <source>
        <dbReference type="ARBA" id="ARBA00022840"/>
    </source>
</evidence>
<dbReference type="EMBL" id="CABVPU010000001">
    <property type="protein sequence ID" value="VWB06247.1"/>
    <property type="molecule type" value="Genomic_DNA"/>
</dbReference>
<dbReference type="GO" id="GO:0005524">
    <property type="term" value="F:ATP binding"/>
    <property type="evidence" value="ECO:0007669"/>
    <property type="project" value="UniProtKB-KW"/>
</dbReference>
<keyword evidence="10" id="KW-0472">Membrane</keyword>
<protein>
    <submittedName>
        <fullName evidence="12">Iron ABC transporter ATP-binding protein</fullName>
    </submittedName>
</protein>
<dbReference type="InterPro" id="IPR003439">
    <property type="entry name" value="ABC_transporter-like_ATP-bd"/>
</dbReference>
<dbReference type="AlphaFoldDB" id="A0A6P2GQ56"/>
<dbReference type="PROSITE" id="PS00211">
    <property type="entry name" value="ABC_TRANSPORTER_1"/>
    <property type="match status" value="1"/>
</dbReference>
<evidence type="ECO:0000256" key="5">
    <source>
        <dbReference type="ARBA" id="ARBA00022519"/>
    </source>
</evidence>
<evidence type="ECO:0000256" key="4">
    <source>
        <dbReference type="ARBA" id="ARBA00022496"/>
    </source>
</evidence>
<evidence type="ECO:0000259" key="11">
    <source>
        <dbReference type="PROSITE" id="PS50893"/>
    </source>
</evidence>
<evidence type="ECO:0000256" key="2">
    <source>
        <dbReference type="ARBA" id="ARBA00022448"/>
    </source>
</evidence>
<comment type="subcellular location">
    <subcellularLocation>
        <location evidence="1">Cell membrane</location>
        <topology evidence="1">Peripheral membrane protein</topology>
    </subcellularLocation>
</comment>
<dbReference type="PANTHER" id="PTHR42771">
    <property type="entry name" value="IRON(3+)-HYDROXAMATE IMPORT ATP-BINDING PROTEIN FHUC"/>
    <property type="match status" value="1"/>
</dbReference>
<dbReference type="SUPFAM" id="SSF52540">
    <property type="entry name" value="P-loop containing nucleoside triphosphate hydrolases"/>
    <property type="match status" value="1"/>
</dbReference>
<evidence type="ECO:0000256" key="3">
    <source>
        <dbReference type="ARBA" id="ARBA00022475"/>
    </source>
</evidence>
<dbReference type="GO" id="GO:0005886">
    <property type="term" value="C:plasma membrane"/>
    <property type="evidence" value="ECO:0007669"/>
    <property type="project" value="UniProtKB-SubCell"/>
</dbReference>
<accession>A0A6P2GQ56</accession>
<dbReference type="GO" id="GO:0016887">
    <property type="term" value="F:ATP hydrolysis activity"/>
    <property type="evidence" value="ECO:0007669"/>
    <property type="project" value="InterPro"/>
</dbReference>
<dbReference type="InterPro" id="IPR017871">
    <property type="entry name" value="ABC_transporter-like_CS"/>
</dbReference>
<gene>
    <name evidence="12" type="ORF">BLA15945_00097</name>
</gene>
<dbReference type="InterPro" id="IPR003593">
    <property type="entry name" value="AAA+_ATPase"/>
</dbReference>
<dbReference type="CDD" id="cd03214">
    <property type="entry name" value="ABC_Iron-Siderophores_B12_Hemin"/>
    <property type="match status" value="1"/>
</dbReference>
<organism evidence="12 13">
    <name type="scientific">Burkholderia lata (strain ATCC 17760 / DSM 23089 / LMG 22485 / NCIMB 9086 / R18194 / 383)</name>
    <dbReference type="NCBI Taxonomy" id="482957"/>
    <lineage>
        <taxon>Bacteria</taxon>
        <taxon>Pseudomonadati</taxon>
        <taxon>Pseudomonadota</taxon>
        <taxon>Betaproteobacteria</taxon>
        <taxon>Burkholderiales</taxon>
        <taxon>Burkholderiaceae</taxon>
        <taxon>Burkholderia</taxon>
        <taxon>Burkholderia cepacia complex</taxon>
    </lineage>
</organism>
<sequence>MSGLTIAGLTVRYGRRDVLTSLSAGPLPRGRITALLGPNGSGKSTLLRTLGGLTRAASGELALDGATPFVPGLRDARSHGVVYLPQALPAGVRLQVLESVVVARRATRQGFVTAGCDGSGEGDDTAALAVLARLGIDGLALHTLDELSGGQRQLVGLAQALARDPQVLLLDEPLSALDLNHQHQVMAVLRDITRERQLVTVVVLHDISAALRGCDRAMLLHRGRIVRIGTPEDVVTPASLADVFGVAARIERCSRGQLQVLIDGLAAHDPVAAPSH</sequence>
<evidence type="ECO:0000313" key="13">
    <source>
        <dbReference type="Proteomes" id="UP000494174"/>
    </source>
</evidence>
<dbReference type="InterPro" id="IPR051535">
    <property type="entry name" value="Siderophore_ABC-ATPase"/>
</dbReference>
<dbReference type="Proteomes" id="UP000494174">
    <property type="component" value="Unassembled WGS sequence"/>
</dbReference>
<evidence type="ECO:0000256" key="6">
    <source>
        <dbReference type="ARBA" id="ARBA00022741"/>
    </source>
</evidence>
<reference evidence="12 13" key="1">
    <citation type="submission" date="2019-09" db="EMBL/GenBank/DDBJ databases">
        <authorList>
            <person name="Depoorter E."/>
        </authorList>
    </citation>
    <scope>NUCLEOTIDE SEQUENCE [LARGE SCALE GENOMIC DNA]</scope>
    <source>
        <strain evidence="12">R-15945</strain>
    </source>
</reference>
<name>A0A6P2GQ56_BURL3</name>
<dbReference type="SMART" id="SM00382">
    <property type="entry name" value="AAA"/>
    <property type="match status" value="1"/>
</dbReference>
<dbReference type="InterPro" id="IPR027417">
    <property type="entry name" value="P-loop_NTPase"/>
</dbReference>
<evidence type="ECO:0000256" key="8">
    <source>
        <dbReference type="ARBA" id="ARBA00023004"/>
    </source>
</evidence>
<dbReference type="Pfam" id="PF00005">
    <property type="entry name" value="ABC_tran"/>
    <property type="match status" value="1"/>
</dbReference>
<evidence type="ECO:0000256" key="10">
    <source>
        <dbReference type="ARBA" id="ARBA00023136"/>
    </source>
</evidence>
<keyword evidence="9" id="KW-0406">Ion transport</keyword>
<keyword evidence="7 12" id="KW-0067">ATP-binding</keyword>
<keyword evidence="6" id="KW-0547">Nucleotide-binding</keyword>
<keyword evidence="3" id="KW-1003">Cell membrane</keyword>
<keyword evidence="4" id="KW-0410">Iron transport</keyword>